<feature type="region of interest" description="Disordered" evidence="1">
    <location>
        <begin position="93"/>
        <end position="112"/>
    </location>
</feature>
<reference evidence="2 3" key="1">
    <citation type="submission" date="2021-03" db="EMBL/GenBank/DDBJ databases">
        <authorList>
            <person name="King G.J."/>
            <person name="Bancroft I."/>
            <person name="Baten A."/>
            <person name="Bloomfield J."/>
            <person name="Borpatragohain P."/>
            <person name="He Z."/>
            <person name="Irish N."/>
            <person name="Irwin J."/>
            <person name="Liu K."/>
            <person name="Mauleon R.P."/>
            <person name="Moore J."/>
            <person name="Morris R."/>
            <person name="Ostergaard L."/>
            <person name="Wang B."/>
            <person name="Wells R."/>
        </authorList>
    </citation>
    <scope>NUCLEOTIDE SEQUENCE [LARGE SCALE GENOMIC DNA]</scope>
    <source>
        <strain evidence="2">R-o-18</strain>
        <tissue evidence="2">Leaf</tissue>
    </source>
</reference>
<evidence type="ECO:0000313" key="2">
    <source>
        <dbReference type="EMBL" id="KAG5393183.1"/>
    </source>
</evidence>
<dbReference type="Proteomes" id="UP000823674">
    <property type="component" value="Chromosome A06"/>
</dbReference>
<evidence type="ECO:0000256" key="1">
    <source>
        <dbReference type="SAM" id="MobiDB-lite"/>
    </source>
</evidence>
<protein>
    <submittedName>
        <fullName evidence="2">Uncharacterized protein</fullName>
    </submittedName>
</protein>
<keyword evidence="3" id="KW-1185">Reference proteome</keyword>
<comment type="caution">
    <text evidence="2">The sequence shown here is derived from an EMBL/GenBank/DDBJ whole genome shotgun (WGS) entry which is preliminary data.</text>
</comment>
<evidence type="ECO:0000313" key="3">
    <source>
        <dbReference type="Proteomes" id="UP000823674"/>
    </source>
</evidence>
<accession>A0ABQ7M2Z7</accession>
<organism evidence="2 3">
    <name type="scientific">Brassica rapa subsp. trilocularis</name>
    <dbReference type="NCBI Taxonomy" id="1813537"/>
    <lineage>
        <taxon>Eukaryota</taxon>
        <taxon>Viridiplantae</taxon>
        <taxon>Streptophyta</taxon>
        <taxon>Embryophyta</taxon>
        <taxon>Tracheophyta</taxon>
        <taxon>Spermatophyta</taxon>
        <taxon>Magnoliopsida</taxon>
        <taxon>eudicotyledons</taxon>
        <taxon>Gunneridae</taxon>
        <taxon>Pentapetalae</taxon>
        <taxon>rosids</taxon>
        <taxon>malvids</taxon>
        <taxon>Brassicales</taxon>
        <taxon>Brassicaceae</taxon>
        <taxon>Brassiceae</taxon>
        <taxon>Brassica</taxon>
    </lineage>
</organism>
<gene>
    <name evidence="2" type="primary">A06g504010.1_BraROA</name>
    <name evidence="2" type="ORF">IGI04_023146</name>
</gene>
<sequence>ISLSNKQSRCNLVVIPAANTSSLIEENKFTLIGPVTNPEVQNTRALVRVCINGLKPLEMMLDTTLRSGEIKKVELHYEKLEKHCFLFYSLTNENSGCPSNTSSRASHSNYMGINQTKTLESLEAYRRTRDERKA</sequence>
<name>A0ABQ7M2Z7_BRACM</name>
<proteinExistence type="predicted"/>
<dbReference type="EMBL" id="JADBGQ010000006">
    <property type="protein sequence ID" value="KAG5393183.1"/>
    <property type="molecule type" value="Genomic_DNA"/>
</dbReference>
<feature type="non-terminal residue" evidence="2">
    <location>
        <position position="1"/>
    </location>
</feature>